<keyword evidence="2" id="KW-1185">Reference proteome</keyword>
<organism evidence="1 2">
    <name type="scientific">Rhodobacter aestuarii</name>
    <dbReference type="NCBI Taxonomy" id="453582"/>
    <lineage>
        <taxon>Bacteria</taxon>
        <taxon>Pseudomonadati</taxon>
        <taxon>Pseudomonadota</taxon>
        <taxon>Alphaproteobacteria</taxon>
        <taxon>Rhodobacterales</taxon>
        <taxon>Rhodobacter group</taxon>
        <taxon>Rhodobacter</taxon>
    </lineage>
</organism>
<proteinExistence type="predicted"/>
<evidence type="ECO:0000313" key="1">
    <source>
        <dbReference type="EMBL" id="SIT21859.1"/>
    </source>
</evidence>
<gene>
    <name evidence="1" type="ORF">SAMN05421580_11814</name>
</gene>
<dbReference type="EMBL" id="FTOG01000018">
    <property type="protein sequence ID" value="SIT21859.1"/>
    <property type="molecule type" value="Genomic_DNA"/>
</dbReference>
<dbReference type="Proteomes" id="UP000186221">
    <property type="component" value="Unassembled WGS sequence"/>
</dbReference>
<evidence type="ECO:0000313" key="2">
    <source>
        <dbReference type="Proteomes" id="UP000186221"/>
    </source>
</evidence>
<name>A0A1N7QGD5_9RHOB</name>
<accession>A0A1N7QGD5</accession>
<dbReference type="STRING" id="453582.SAMN05421580_11814"/>
<reference evidence="2" key="1">
    <citation type="submission" date="2017-01" db="EMBL/GenBank/DDBJ databases">
        <authorList>
            <person name="Varghese N."/>
            <person name="Submissions S."/>
        </authorList>
    </citation>
    <scope>NUCLEOTIDE SEQUENCE [LARGE SCALE GENOMIC DNA]</scope>
    <source>
        <strain evidence="2">DSM 19945</strain>
    </source>
</reference>
<sequence>MCRSRTCPRATPSVLIQSPKWKTVAKYSACTLGAYFPSVAPHDGIEPHFPNAARCAKGMMSRDTIAKGDFNLTAVGAAGCSIWIKMRATATHGNLVTILLQRSILSLRRAWERQRDYSDPFLQGRFGLRLFTKADWDGFKNRASMHFHHSVWLRGLQDLNYCCQGPYRTGREGKTREAKWHAAN</sequence>
<dbReference type="AlphaFoldDB" id="A0A1N7QGD5"/>
<protein>
    <submittedName>
        <fullName evidence="1">Uncharacterized protein</fullName>
    </submittedName>
</protein>